<gene>
    <name evidence="1" type="ORF">HC757_07795</name>
</gene>
<proteinExistence type="predicted"/>
<comment type="caution">
    <text evidence="1">The sequence shown here is derived from an EMBL/GenBank/DDBJ whole genome shotgun (WGS) entry which is preliminary data.</text>
</comment>
<organism evidence="1 2">
    <name type="scientific">Shewanella salipaludis</name>
    <dbReference type="NCBI Taxonomy" id="2723052"/>
    <lineage>
        <taxon>Bacteria</taxon>
        <taxon>Pseudomonadati</taxon>
        <taxon>Pseudomonadota</taxon>
        <taxon>Gammaproteobacteria</taxon>
        <taxon>Alteromonadales</taxon>
        <taxon>Shewanellaceae</taxon>
        <taxon>Shewanella</taxon>
    </lineage>
</organism>
<accession>A0A972FTN8</accession>
<sequence length="612" mass="69696">MKIKKILKWTGIGLGSVLLLGASFAYHEWTADKPYFANNFYNRAFLKFVLKSPESLTSMGLLDQIGIHGHNADWDDNSLAAGDEQLNFLDEIYLGLNNYPDTELPQNELITKKVVMELLGDPLKQRKFRYYDYPVNQLFGLQNQIPRFLDTFHSVENAQDATYYIARLSKIDTKLKQNMQGLVKREELGIIPPTFVIDKSIEIMKHFVEQPTEENVLYASFKDKLDKVADMSQQARADFLSRAATEIERSVYPGYQSYIDYFTRLRGKSNTDAGVWKFPDGAEYYNYLLRTNTTTDMTADEIHKIGLAEVERIQAEIAGIMAAQGYDISVGFKALIDQLSAEERFYYSDDDAGRQQILADYESIIEEVNDGLGDAFNIRPKAKVVVKRVPEFSEKTAPGAYYNGPSMDGSRPGMFYANLYDVKATPKYSMRTLAYHEAVPGHHFQIAIQNELQDIPMIRTQASFTAYAEGWALYAERLAWELGFQKDPYDNIGRLQAELFRGVRLVVDTGIHAKRWTREQAIRYMLDNTGMAESDVTAEIERYIVMPAQATAYKVGMMEILRLRSEAQTALGDKFNLRDFHDVVLKNGPVPLTLLRALVMDYIKTKQAEALG</sequence>
<dbReference type="Proteomes" id="UP000737113">
    <property type="component" value="Unassembled WGS sequence"/>
</dbReference>
<keyword evidence="2" id="KW-1185">Reference proteome</keyword>
<dbReference type="AlphaFoldDB" id="A0A972FTN8"/>
<dbReference type="EMBL" id="JAAXYH010000004">
    <property type="protein sequence ID" value="NMH65074.1"/>
    <property type="molecule type" value="Genomic_DNA"/>
</dbReference>
<evidence type="ECO:0000313" key="1">
    <source>
        <dbReference type="EMBL" id="NMH65074.1"/>
    </source>
</evidence>
<evidence type="ECO:0000313" key="2">
    <source>
        <dbReference type="Proteomes" id="UP000737113"/>
    </source>
</evidence>
<protein>
    <submittedName>
        <fullName evidence="1">DUF885 domain-containing protein</fullName>
    </submittedName>
</protein>
<name>A0A972FTN8_9GAMM</name>
<dbReference type="InterPro" id="IPR010281">
    <property type="entry name" value="DUF885"/>
</dbReference>
<dbReference type="PANTHER" id="PTHR33361:SF2">
    <property type="entry name" value="DUF885 DOMAIN-CONTAINING PROTEIN"/>
    <property type="match status" value="1"/>
</dbReference>
<reference evidence="1" key="1">
    <citation type="submission" date="2020-04" db="EMBL/GenBank/DDBJ databases">
        <title>Description of Shewanella salipaludis sp. nov., isolated from a salt marsh.</title>
        <authorList>
            <person name="Park S."/>
            <person name="Yoon J.-H."/>
        </authorList>
    </citation>
    <scope>NUCLEOTIDE SEQUENCE</scope>
    <source>
        <strain evidence="1">SHSM-M6</strain>
    </source>
</reference>
<dbReference type="PANTHER" id="PTHR33361">
    <property type="entry name" value="GLR0591 PROTEIN"/>
    <property type="match status" value="1"/>
</dbReference>
<dbReference type="RefSeq" id="WP_169563762.1">
    <property type="nucleotide sequence ID" value="NZ_JAAXYH010000004.1"/>
</dbReference>
<dbReference type="Pfam" id="PF05960">
    <property type="entry name" value="DUF885"/>
    <property type="match status" value="1"/>
</dbReference>